<evidence type="ECO:0000313" key="6">
    <source>
        <dbReference type="EMBL" id="TQB77159.1"/>
    </source>
</evidence>
<dbReference type="GO" id="GO:0008270">
    <property type="term" value="F:zinc ion binding"/>
    <property type="evidence" value="ECO:0007669"/>
    <property type="project" value="UniProtKB-KW"/>
</dbReference>
<evidence type="ECO:0000313" key="7">
    <source>
        <dbReference type="Proteomes" id="UP000319663"/>
    </source>
</evidence>
<dbReference type="Pfam" id="PF01753">
    <property type="entry name" value="zf-MYND"/>
    <property type="match status" value="1"/>
</dbReference>
<dbReference type="EMBL" id="VIFY01000003">
    <property type="protein sequence ID" value="TQB77159.1"/>
    <property type="molecule type" value="Genomic_DNA"/>
</dbReference>
<dbReference type="Proteomes" id="UP000319663">
    <property type="component" value="Unassembled WGS sequence"/>
</dbReference>
<evidence type="ECO:0000256" key="3">
    <source>
        <dbReference type="ARBA" id="ARBA00022833"/>
    </source>
</evidence>
<dbReference type="Gene3D" id="6.10.140.2220">
    <property type="match status" value="1"/>
</dbReference>
<dbReference type="PROSITE" id="PS01360">
    <property type="entry name" value="ZF_MYND_1"/>
    <property type="match status" value="1"/>
</dbReference>
<keyword evidence="1" id="KW-0479">Metal-binding</keyword>
<sequence length="365" mass="41209">MTVDILISHGLSSGCGVCGKTENLQCCPHCKVMLYCNGAHQAAHLESHNPLCKAVSKKCARLESEERALRSNAPFSSLREDVFKNYEGIFWGILETREYMRARFALADALGKINTRTSVQAQVEHLLDMLRLCRSDNMGVRNIVPFLLLRLNRDQQCYDFLKWWHTTGDDHQYDWSNTQLPYLDTRDADVFECVDIFCRRPFSLSHTVAVTLLKIKLLLDLEALQNSIVVGEKVPREILDSIQRHIVRSPIISSNMKLMDCWDHSHTIESLELQVCSLYAAVKTCNPHFWERLVDPGCTPATQPDSCSQSSIEEARLVLEHSYDAWVETPGAIGVIKGLMADDKRGHDVFGVSSNEGLQTASARI</sequence>
<keyword evidence="7" id="KW-1185">Reference proteome</keyword>
<evidence type="ECO:0000256" key="1">
    <source>
        <dbReference type="ARBA" id="ARBA00022723"/>
    </source>
</evidence>
<name>A0A507R6E0_MONPU</name>
<gene>
    <name evidence="6" type="ORF">MPDQ_004559</name>
</gene>
<reference evidence="6 7" key="1">
    <citation type="submission" date="2019-06" db="EMBL/GenBank/DDBJ databases">
        <title>Wine fermentation using esterase from Monascus purpureus.</title>
        <authorList>
            <person name="Geng C."/>
            <person name="Zhang Y."/>
        </authorList>
    </citation>
    <scope>NUCLEOTIDE SEQUENCE [LARGE SCALE GENOMIC DNA]</scope>
    <source>
        <strain evidence="6">HQ1</strain>
    </source>
</reference>
<evidence type="ECO:0000259" key="5">
    <source>
        <dbReference type="PROSITE" id="PS50865"/>
    </source>
</evidence>
<evidence type="ECO:0000256" key="4">
    <source>
        <dbReference type="PROSITE-ProRule" id="PRU00134"/>
    </source>
</evidence>
<proteinExistence type="predicted"/>
<evidence type="ECO:0000256" key="2">
    <source>
        <dbReference type="ARBA" id="ARBA00022771"/>
    </source>
</evidence>
<organism evidence="6 7">
    <name type="scientific">Monascus purpureus</name>
    <name type="common">Red mold</name>
    <name type="synonym">Monascus anka</name>
    <dbReference type="NCBI Taxonomy" id="5098"/>
    <lineage>
        <taxon>Eukaryota</taxon>
        <taxon>Fungi</taxon>
        <taxon>Dikarya</taxon>
        <taxon>Ascomycota</taxon>
        <taxon>Pezizomycotina</taxon>
        <taxon>Eurotiomycetes</taxon>
        <taxon>Eurotiomycetidae</taxon>
        <taxon>Eurotiales</taxon>
        <taxon>Aspergillaceae</taxon>
        <taxon>Monascus</taxon>
    </lineage>
</organism>
<keyword evidence="3" id="KW-0862">Zinc</keyword>
<dbReference type="AlphaFoldDB" id="A0A507R6E0"/>
<dbReference type="InterPro" id="IPR002893">
    <property type="entry name" value="Znf_MYND"/>
</dbReference>
<dbReference type="PROSITE" id="PS50865">
    <property type="entry name" value="ZF_MYND_2"/>
    <property type="match status" value="1"/>
</dbReference>
<protein>
    <recommendedName>
        <fullName evidence="5">MYND-type domain-containing protein</fullName>
    </recommendedName>
</protein>
<keyword evidence="2 4" id="KW-0863">Zinc-finger</keyword>
<dbReference type="SUPFAM" id="SSF144232">
    <property type="entry name" value="HIT/MYND zinc finger-like"/>
    <property type="match status" value="1"/>
</dbReference>
<feature type="domain" description="MYND-type" evidence="5">
    <location>
        <begin position="15"/>
        <end position="52"/>
    </location>
</feature>
<dbReference type="OrthoDB" id="5952526at2759"/>
<dbReference type="STRING" id="5098.A0A507R6E0"/>
<comment type="caution">
    <text evidence="6">The sequence shown here is derived from an EMBL/GenBank/DDBJ whole genome shotgun (WGS) entry which is preliminary data.</text>
</comment>
<accession>A0A507R6E0</accession>